<protein>
    <submittedName>
        <fullName evidence="1">Uncharacterized protein</fullName>
    </submittedName>
</protein>
<dbReference type="EMBL" id="CP120629">
    <property type="protein sequence ID" value="WEW59255.1"/>
    <property type="molecule type" value="Genomic_DNA"/>
</dbReference>
<evidence type="ECO:0000313" key="1">
    <source>
        <dbReference type="EMBL" id="WEW59255.1"/>
    </source>
</evidence>
<accession>A0AAF0DM19</accession>
<keyword evidence="2" id="KW-1185">Reference proteome</keyword>
<sequence>MAARQTQIHLVVAVEIDVDVDVVVFKTLFQLLRQQRKLLDAVGKGELLIGQFAAEFVMVKQSRNEGFFGRRERLICIASESHCHPSVIAEW</sequence>
<gene>
    <name evidence="1" type="ORF">PRK78_004724</name>
</gene>
<name>A0AAF0DM19_9EURO</name>
<proteinExistence type="predicted"/>
<dbReference type="Proteomes" id="UP001219355">
    <property type="component" value="Chromosome 3"/>
</dbReference>
<reference evidence="1" key="1">
    <citation type="submission" date="2023-03" db="EMBL/GenBank/DDBJ databases">
        <title>Emydomyces testavorans Genome Sequence.</title>
        <authorList>
            <person name="Hoyer L."/>
        </authorList>
    </citation>
    <scope>NUCLEOTIDE SEQUENCE</scope>
    <source>
        <strain evidence="1">16-2883</strain>
    </source>
</reference>
<evidence type="ECO:0000313" key="2">
    <source>
        <dbReference type="Proteomes" id="UP001219355"/>
    </source>
</evidence>
<dbReference type="AlphaFoldDB" id="A0AAF0DM19"/>
<organism evidence="1 2">
    <name type="scientific">Emydomyces testavorans</name>
    <dbReference type="NCBI Taxonomy" id="2070801"/>
    <lineage>
        <taxon>Eukaryota</taxon>
        <taxon>Fungi</taxon>
        <taxon>Dikarya</taxon>
        <taxon>Ascomycota</taxon>
        <taxon>Pezizomycotina</taxon>
        <taxon>Eurotiomycetes</taxon>
        <taxon>Eurotiomycetidae</taxon>
        <taxon>Onygenales</taxon>
        <taxon>Nannizziopsiaceae</taxon>
        <taxon>Emydomyces</taxon>
    </lineage>
</organism>